<dbReference type="InterPro" id="IPR001279">
    <property type="entry name" value="Metallo-B-lactamas"/>
</dbReference>
<dbReference type="InterPro" id="IPR055132">
    <property type="entry name" value="RNase_J_b_CASP"/>
</dbReference>
<dbReference type="InterPro" id="IPR042173">
    <property type="entry name" value="RNase_J_2"/>
</dbReference>
<dbReference type="SUPFAM" id="SSF56281">
    <property type="entry name" value="Metallo-hydrolase/oxidoreductase"/>
    <property type="match status" value="1"/>
</dbReference>
<comment type="function">
    <text evidence="5">An RNase that has 5'-3' exonuclease and possibly endonuclease activity. Involved in maturation of rRNA and in some organisms also mRNA maturation and/or decay.</text>
</comment>
<feature type="binding site" evidence="8">
    <location>
        <position position="54"/>
    </location>
    <ligand>
        <name>Ca(2+)</name>
        <dbReference type="ChEBI" id="CHEBI:29108"/>
    </ligand>
</feature>
<dbReference type="Pfam" id="PF17770">
    <property type="entry name" value="RNase_J_C"/>
    <property type="match status" value="1"/>
</dbReference>
<evidence type="ECO:0000256" key="5">
    <source>
        <dbReference type="HAMAP-Rule" id="MF_01491"/>
    </source>
</evidence>
<dbReference type="Pfam" id="PF22505">
    <property type="entry name" value="RNase_J_b_CASP"/>
    <property type="match status" value="1"/>
</dbReference>
<comment type="subcellular location">
    <subcellularLocation>
        <location evidence="5">Cytoplasm</location>
    </subcellularLocation>
</comment>
<feature type="active site" description="Proton donor" evidence="6">
    <location>
        <position position="202"/>
    </location>
</feature>
<evidence type="ECO:0000256" key="7">
    <source>
        <dbReference type="PIRSR" id="PIRSR004803-2"/>
    </source>
</evidence>
<dbReference type="Gene3D" id="3.10.20.580">
    <property type="match status" value="1"/>
</dbReference>
<keyword evidence="3 5" id="KW-0269">Exonuclease</keyword>
<dbReference type="STRING" id="1798542.A3F54_03875"/>
<comment type="caution">
    <text evidence="10">The sequence shown here is derived from an EMBL/GenBank/DDBJ whole genome shotgun (WGS) entry which is preliminary data.</text>
</comment>
<dbReference type="GO" id="GO:0006364">
    <property type="term" value="P:rRNA processing"/>
    <property type="evidence" value="ECO:0007669"/>
    <property type="project" value="UniProtKB-UniRule"/>
</dbReference>
<feature type="binding site" evidence="8">
    <location>
        <position position="81"/>
    </location>
    <ligand>
        <name>Zn(2+)</name>
        <dbReference type="ChEBI" id="CHEBI:29105"/>
        <label>1</label>
        <note>catalytic</note>
    </ligand>
</feature>
<feature type="binding site" evidence="8">
    <location>
        <position position="148"/>
    </location>
    <ligand>
        <name>Zn(2+)</name>
        <dbReference type="ChEBI" id="CHEBI:29105"/>
        <label>1</label>
        <note>catalytic</note>
    </ligand>
</feature>
<proteinExistence type="inferred from homology"/>
<keyword evidence="5" id="KW-0698">rRNA processing</keyword>
<keyword evidence="1 5" id="KW-0963">Cytoplasm</keyword>
<keyword evidence="4 5" id="KW-0694">RNA-binding</keyword>
<evidence type="ECO:0000313" key="11">
    <source>
        <dbReference type="Proteomes" id="UP000176952"/>
    </source>
</evidence>
<dbReference type="SMART" id="SM00849">
    <property type="entry name" value="Lactamase_B"/>
    <property type="match status" value="1"/>
</dbReference>
<evidence type="ECO:0000256" key="3">
    <source>
        <dbReference type="ARBA" id="ARBA00022839"/>
    </source>
</evidence>
<dbReference type="PIRSF" id="PIRSF004803">
    <property type="entry name" value="RnjA"/>
    <property type="match status" value="1"/>
</dbReference>
<dbReference type="Gene3D" id="3.60.15.10">
    <property type="entry name" value="Ribonuclease Z/Hydroxyacylglutathione hydrolase-like"/>
    <property type="match status" value="1"/>
</dbReference>
<comment type="cofactor">
    <cofactor evidence="8">
        <name>Ca(2+)</name>
        <dbReference type="ChEBI" id="CHEBI:29108"/>
    </cofactor>
    <text evidence="8">Binds 1 Ca(2+) cation per subunit. Seen in 1 crystal structure, it is not clear if it is physiologically important.</text>
</comment>
<name>A0A1G2B7X9_9BACT</name>
<sequence>MARSPRVAPHGDRLRIIVLGGAEEVGRNCTLLEYGNDIIIIDLGLQFPEEEHPGVDYIIPNMNYLKGKERNVRGVIITHGHYDHIGAIPQIMPQIGNPPIYGTKLTLAIIKKRQEDYPDKGKLNLRVIDDTTVLRLGKFTVRFYRVNHNIPDCVSVVVETPEGSVIHTGDFKFDYTPVMDKPIDLVEMAQYGARGVLALLSDSTNVFKAGHQKSESDIGEQMRGIFSKSKGRVIVGTFASLLSRVQQVIWLAEEFNRHVVIEGFSMRTNVEITKKFGYLQFKERTIVSPEEAQRLPASKLVIMCTGAQGEDNAALMRIAMREHKRWRIEKGDSVIFSSSVIPGNERSVQKLRDTLVREGAKIYHTDMMDIHAGGHIMAEDLKLLMRLLKPKYLMPIEGNHFMLRAAEEVALTIGHPQENILITTNGQVVEFRGGKGVVTKERVDSDHVFVDGLGVGDVSQVVLRDRQLMADDGMVVIIATVKERTAELVGSPDIISRGFVYMKGSKDLIEEVRSRVRLILKSKSPDAVANDMYLKNKIRDEIGQFLFQKTERRPMVLPVVIQV</sequence>
<keyword evidence="8" id="KW-0106">Calcium</keyword>
<dbReference type="PANTHER" id="PTHR43694:SF1">
    <property type="entry name" value="RIBONUCLEASE J"/>
    <property type="match status" value="1"/>
</dbReference>
<evidence type="ECO:0000259" key="9">
    <source>
        <dbReference type="SMART" id="SM00849"/>
    </source>
</evidence>
<dbReference type="AlphaFoldDB" id="A0A1G2B7X9"/>
<reference evidence="10 11" key="1">
    <citation type="journal article" date="2016" name="Nat. Commun.">
        <title>Thousands of microbial genomes shed light on interconnected biogeochemical processes in an aquifer system.</title>
        <authorList>
            <person name="Anantharaman K."/>
            <person name="Brown C.T."/>
            <person name="Hug L.A."/>
            <person name="Sharon I."/>
            <person name="Castelle C.J."/>
            <person name="Probst A.J."/>
            <person name="Thomas B.C."/>
            <person name="Singh A."/>
            <person name="Wilkins M.J."/>
            <person name="Karaoz U."/>
            <person name="Brodie E.L."/>
            <person name="Williams K.H."/>
            <person name="Hubbard S.S."/>
            <person name="Banfield J.F."/>
        </authorList>
    </citation>
    <scope>NUCLEOTIDE SEQUENCE [LARGE SCALE GENOMIC DNA]</scope>
</reference>
<feature type="binding site" evidence="8">
    <location>
        <position position="84"/>
    </location>
    <ligand>
        <name>Zn(2+)</name>
        <dbReference type="ChEBI" id="CHEBI:29105"/>
        <label>1</label>
        <note>catalytic</note>
    </ligand>
</feature>
<evidence type="ECO:0000256" key="4">
    <source>
        <dbReference type="ARBA" id="ARBA00022884"/>
    </source>
</evidence>
<dbReference type="Gene3D" id="3.40.50.10710">
    <property type="entry name" value="Metallo-hydrolase/oxidoreductase"/>
    <property type="match status" value="1"/>
</dbReference>
<dbReference type="GO" id="GO:0004534">
    <property type="term" value="F:5'-3' RNA exonuclease activity"/>
    <property type="evidence" value="ECO:0007669"/>
    <property type="project" value="UniProtKB-UniRule"/>
</dbReference>
<feature type="binding site" evidence="8">
    <location>
        <position position="451"/>
    </location>
    <ligand>
        <name>Ca(2+)</name>
        <dbReference type="ChEBI" id="CHEBI:29108"/>
    </ligand>
</feature>
<feature type="domain" description="Metallo-beta-lactamase" evidence="9">
    <location>
        <begin position="26"/>
        <end position="211"/>
    </location>
</feature>
<feature type="binding site" evidence="8">
    <location>
        <position position="79"/>
    </location>
    <ligand>
        <name>Zn(2+)</name>
        <dbReference type="ChEBI" id="CHEBI:29105"/>
        <label>2</label>
        <note>catalytic</note>
    </ligand>
</feature>
<accession>A0A1G2B7X9</accession>
<organism evidence="10 11">
    <name type="scientific">Candidatus Kerfeldbacteria bacterium RIFCSPHIGHO2_12_FULL_48_17</name>
    <dbReference type="NCBI Taxonomy" id="1798542"/>
    <lineage>
        <taxon>Bacteria</taxon>
        <taxon>Candidatus Kerfeldiibacteriota</taxon>
    </lineage>
</organism>
<dbReference type="PANTHER" id="PTHR43694">
    <property type="entry name" value="RIBONUCLEASE J"/>
    <property type="match status" value="1"/>
</dbReference>
<protein>
    <recommendedName>
        <fullName evidence="5">Ribonuclease J</fullName>
        <shortName evidence="5">RNase J</shortName>
        <ecNumber evidence="5">3.1.-.-</ecNumber>
    </recommendedName>
</protein>
<keyword evidence="2 5" id="KW-0540">Nuclease</keyword>
<dbReference type="Pfam" id="PF00753">
    <property type="entry name" value="Lactamase_B"/>
    <property type="match status" value="1"/>
</dbReference>
<dbReference type="GO" id="GO:0004521">
    <property type="term" value="F:RNA endonuclease activity"/>
    <property type="evidence" value="ECO:0007669"/>
    <property type="project" value="UniProtKB-UniRule"/>
</dbReference>
<dbReference type="GO" id="GO:0005737">
    <property type="term" value="C:cytoplasm"/>
    <property type="evidence" value="ECO:0007669"/>
    <property type="project" value="UniProtKB-SubCell"/>
</dbReference>
<comment type="similarity">
    <text evidence="5">Belongs to the metallo-beta-lactamase superfamily. RNA-metabolizing metallo-beta-lactamase-like family. Bacterial RNase J subfamily.</text>
</comment>
<dbReference type="InterPro" id="IPR036866">
    <property type="entry name" value="RibonucZ/Hydroxyglut_hydro"/>
</dbReference>
<evidence type="ECO:0000256" key="2">
    <source>
        <dbReference type="ARBA" id="ARBA00022722"/>
    </source>
</evidence>
<dbReference type="HAMAP" id="MF_01491">
    <property type="entry name" value="RNase_J_bact"/>
    <property type="match status" value="1"/>
</dbReference>
<comment type="caution">
    <text evidence="5">Lacks conserved residue(s) required for the propagation of feature annotation.</text>
</comment>
<dbReference type="NCBIfam" id="TIGR00649">
    <property type="entry name" value="MG423"/>
    <property type="match status" value="1"/>
</dbReference>
<feature type="binding site" evidence="7">
    <location>
        <begin position="371"/>
        <end position="375"/>
    </location>
    <ligand>
        <name>substrate</name>
    </ligand>
</feature>
<feature type="binding site" evidence="8">
    <location>
        <position position="170"/>
    </location>
    <ligand>
        <name>Zn(2+)</name>
        <dbReference type="ChEBI" id="CHEBI:29105"/>
        <label>1</label>
        <note>catalytic</note>
    </ligand>
</feature>
<feature type="binding site" evidence="8">
    <location>
        <position position="56"/>
    </location>
    <ligand>
        <name>Ca(2+)</name>
        <dbReference type="ChEBI" id="CHEBI:29108"/>
    </ligand>
</feature>
<keyword evidence="5" id="KW-0378">Hydrolase</keyword>
<dbReference type="InterPro" id="IPR041636">
    <property type="entry name" value="RNase_J_C"/>
</dbReference>
<dbReference type="GO" id="GO:0008270">
    <property type="term" value="F:zinc ion binding"/>
    <property type="evidence" value="ECO:0007669"/>
    <property type="project" value="InterPro"/>
</dbReference>
<keyword evidence="8" id="KW-0479">Metal-binding</keyword>
<feature type="binding site" evidence="8">
    <location>
        <position position="83"/>
    </location>
    <ligand>
        <name>Zn(2+)</name>
        <dbReference type="ChEBI" id="CHEBI:29105"/>
        <label>1</label>
        <note>catalytic</note>
    </ligand>
</feature>
<evidence type="ECO:0000256" key="1">
    <source>
        <dbReference type="ARBA" id="ARBA00022490"/>
    </source>
</evidence>
<feature type="active site" description="Proton acceptor" evidence="6">
    <location>
        <position position="375"/>
    </location>
</feature>
<gene>
    <name evidence="5" type="primary">rnj</name>
    <name evidence="10" type="ORF">A3F54_03875</name>
</gene>
<evidence type="ECO:0000256" key="6">
    <source>
        <dbReference type="PIRSR" id="PIRSR004803-1"/>
    </source>
</evidence>
<keyword evidence="8" id="KW-0862">Zinc</keyword>
<dbReference type="EC" id="3.1.-.-" evidence="5"/>
<dbReference type="CDD" id="cd07714">
    <property type="entry name" value="RNaseJ_MBL-fold"/>
    <property type="match status" value="1"/>
</dbReference>
<evidence type="ECO:0000313" key="10">
    <source>
        <dbReference type="EMBL" id="OGY84327.1"/>
    </source>
</evidence>
<keyword evidence="5" id="KW-0255">Endonuclease</keyword>
<dbReference type="Proteomes" id="UP000176952">
    <property type="component" value="Unassembled WGS sequence"/>
</dbReference>
<evidence type="ECO:0000256" key="8">
    <source>
        <dbReference type="PIRSR" id="PIRSR004803-3"/>
    </source>
</evidence>
<dbReference type="EMBL" id="MHKD01000015">
    <property type="protein sequence ID" value="OGY84327.1"/>
    <property type="molecule type" value="Genomic_DNA"/>
</dbReference>
<comment type="subunit">
    <text evidence="5">Homodimer, may be a subunit of the RNA degradosome.</text>
</comment>
<dbReference type="GO" id="GO:0003723">
    <property type="term" value="F:RNA binding"/>
    <property type="evidence" value="ECO:0007669"/>
    <property type="project" value="UniProtKB-UniRule"/>
</dbReference>
<dbReference type="InterPro" id="IPR004613">
    <property type="entry name" value="RNase_J"/>
</dbReference>
<comment type="cofactor">
    <cofactor evidence="8">
        <name>Zn(2+)</name>
        <dbReference type="ChEBI" id="CHEBI:29105"/>
    </cofactor>
    <text evidence="8">Binds 2 Zn(2+) ions per subunit. It is not clear if Zn(2+) or Mg(2+) is physiologically important.</text>
</comment>
<dbReference type="InterPro" id="IPR030854">
    <property type="entry name" value="RNase_J_bac"/>
</dbReference>